<dbReference type="InterPro" id="IPR036812">
    <property type="entry name" value="NAD(P)_OxRdtase_dom_sf"/>
</dbReference>
<dbReference type="InterPro" id="IPR023210">
    <property type="entry name" value="NADP_OxRdtase_dom"/>
</dbReference>
<dbReference type="PROSITE" id="PS51257">
    <property type="entry name" value="PROKAR_LIPOPROTEIN"/>
    <property type="match status" value="1"/>
</dbReference>
<dbReference type="AlphaFoldDB" id="A0A840TLW9"/>
<dbReference type="RefSeq" id="WP_184175186.1">
    <property type="nucleotide sequence ID" value="NZ_JACHGF010000005.1"/>
</dbReference>
<name>A0A840TLW9_9BACT</name>
<dbReference type="Pfam" id="PF00248">
    <property type="entry name" value="Aldo_ket_red"/>
    <property type="match status" value="1"/>
</dbReference>
<dbReference type="Gene3D" id="3.20.20.100">
    <property type="entry name" value="NADP-dependent oxidoreductase domain"/>
    <property type="match status" value="1"/>
</dbReference>
<dbReference type="SUPFAM" id="SSF51430">
    <property type="entry name" value="NAD(P)-linked oxidoreductase"/>
    <property type="match status" value="1"/>
</dbReference>
<accession>A0A840TLW9</accession>
<sequence>MQPLLSRRTMLKLTSGTALGLACQGGTWAAIPHATMRTRPIPSSNEPVPVVGLGTWIQFDVGTSDAERQPLREVLQRMVEQGGTLIDSSPMYGRAEQVIGELTQETKLSEKFFYATKVWTQGQRAGIEQMQESMRKMKRPRIDLMQVHNLIDWQTHLKTLTQWKAEGKIRYTGVTHYSTSANAQLEQIVKAKGVDFVQFKYSIGVRDAEKSLLKAAQDHGVAVLINEPFESGSLFQKVKNKPLPAWASDYGIQSWGQFFLKYILAHPAVTCVIPGTSNPKHVVDNLGAGYGAMPDEAGRKKMVAHFEAL</sequence>
<reference evidence="3 4" key="1">
    <citation type="submission" date="2020-08" db="EMBL/GenBank/DDBJ databases">
        <title>Genomic Encyclopedia of Type Strains, Phase IV (KMG-IV): sequencing the most valuable type-strain genomes for metagenomic binning, comparative biology and taxonomic classification.</title>
        <authorList>
            <person name="Goeker M."/>
        </authorList>
    </citation>
    <scope>NUCLEOTIDE SEQUENCE [LARGE SCALE GENOMIC DNA]</scope>
    <source>
        <strain evidence="3 4">DSM 105074</strain>
    </source>
</reference>
<feature type="domain" description="NADP-dependent oxidoreductase" evidence="2">
    <location>
        <begin position="51"/>
        <end position="289"/>
    </location>
</feature>
<evidence type="ECO:0000313" key="3">
    <source>
        <dbReference type="EMBL" id="MBB5285226.1"/>
    </source>
</evidence>
<feature type="signal peptide" evidence="1">
    <location>
        <begin position="1"/>
        <end position="29"/>
    </location>
</feature>
<keyword evidence="1" id="KW-0732">Signal</keyword>
<dbReference type="InterPro" id="IPR006311">
    <property type="entry name" value="TAT_signal"/>
</dbReference>
<dbReference type="EMBL" id="JACHGF010000005">
    <property type="protein sequence ID" value="MBB5285226.1"/>
    <property type="molecule type" value="Genomic_DNA"/>
</dbReference>
<dbReference type="InterPro" id="IPR053135">
    <property type="entry name" value="AKR2_Oxidoreductase"/>
</dbReference>
<evidence type="ECO:0000313" key="4">
    <source>
        <dbReference type="Proteomes" id="UP000557307"/>
    </source>
</evidence>
<protein>
    <submittedName>
        <fullName evidence="3">Diketogulonate reductase-like aldo/keto reductase</fullName>
    </submittedName>
</protein>
<dbReference type="Proteomes" id="UP000557307">
    <property type="component" value="Unassembled WGS sequence"/>
</dbReference>
<gene>
    <name evidence="3" type="ORF">HNQ92_003383</name>
</gene>
<dbReference type="PANTHER" id="PTHR43312:SF1">
    <property type="entry name" value="NADP-DEPENDENT OXIDOREDUCTASE DOMAIN-CONTAINING PROTEIN"/>
    <property type="match status" value="1"/>
</dbReference>
<feature type="chain" id="PRO_5032339611" evidence="1">
    <location>
        <begin position="30"/>
        <end position="309"/>
    </location>
</feature>
<evidence type="ECO:0000259" key="2">
    <source>
        <dbReference type="Pfam" id="PF00248"/>
    </source>
</evidence>
<comment type="caution">
    <text evidence="3">The sequence shown here is derived from an EMBL/GenBank/DDBJ whole genome shotgun (WGS) entry which is preliminary data.</text>
</comment>
<dbReference type="CDD" id="cd19095">
    <property type="entry name" value="AKR_PA4992-like"/>
    <property type="match status" value="1"/>
</dbReference>
<keyword evidence="4" id="KW-1185">Reference proteome</keyword>
<dbReference type="PANTHER" id="PTHR43312">
    <property type="entry name" value="D-THREO-ALDOSE 1-DEHYDROGENASE"/>
    <property type="match status" value="1"/>
</dbReference>
<dbReference type="PROSITE" id="PS51318">
    <property type="entry name" value="TAT"/>
    <property type="match status" value="1"/>
</dbReference>
<organism evidence="3 4">
    <name type="scientific">Rhabdobacter roseus</name>
    <dbReference type="NCBI Taxonomy" id="1655419"/>
    <lineage>
        <taxon>Bacteria</taxon>
        <taxon>Pseudomonadati</taxon>
        <taxon>Bacteroidota</taxon>
        <taxon>Cytophagia</taxon>
        <taxon>Cytophagales</taxon>
        <taxon>Cytophagaceae</taxon>
        <taxon>Rhabdobacter</taxon>
    </lineage>
</organism>
<proteinExistence type="predicted"/>
<evidence type="ECO:0000256" key="1">
    <source>
        <dbReference type="SAM" id="SignalP"/>
    </source>
</evidence>